<dbReference type="EMBL" id="NPCC01000004">
    <property type="protein sequence ID" value="PAE90833.1"/>
    <property type="molecule type" value="Genomic_DNA"/>
</dbReference>
<evidence type="ECO:0000313" key="2">
    <source>
        <dbReference type="Proteomes" id="UP000216207"/>
    </source>
</evidence>
<accession>A0A268P4Z9</accession>
<dbReference type="Proteomes" id="UP000216207">
    <property type="component" value="Unassembled WGS sequence"/>
</dbReference>
<sequence>MEADKKFRKPRPFWLKWLVRLVCAYIGLLVVVLAAAILSMSGTFLLVVLELFVENDRLQEFNYQYFVPMSEFLWNLFTALVPGL</sequence>
<gene>
    <name evidence="1" type="ORF">CHH72_02845</name>
</gene>
<comment type="caution">
    <text evidence="1">The sequence shown here is derived from an EMBL/GenBank/DDBJ whole genome shotgun (WGS) entry which is preliminary data.</text>
</comment>
<dbReference type="RefSeq" id="WP_011246875.1">
    <property type="nucleotide sequence ID" value="NZ_BOQQ01000003.1"/>
</dbReference>
<organism evidence="1 2">
    <name type="scientific">Shouchella clausii</name>
    <name type="common">Alkalihalobacillus clausii</name>
    <dbReference type="NCBI Taxonomy" id="79880"/>
    <lineage>
        <taxon>Bacteria</taxon>
        <taxon>Bacillati</taxon>
        <taxon>Bacillota</taxon>
        <taxon>Bacilli</taxon>
        <taxon>Bacillales</taxon>
        <taxon>Bacillaceae</taxon>
        <taxon>Shouchella</taxon>
    </lineage>
</organism>
<proteinExistence type="predicted"/>
<evidence type="ECO:0008006" key="3">
    <source>
        <dbReference type="Google" id="ProtNLM"/>
    </source>
</evidence>
<protein>
    <recommendedName>
        <fullName evidence="3">Phosphate ABC transporter permease subunit PstC</fullName>
    </recommendedName>
</protein>
<reference evidence="1 2" key="1">
    <citation type="submission" date="2017-07" db="EMBL/GenBank/DDBJ databases">
        <title>Isolation and whole genome analysis of endospore-forming bacteria from heroin.</title>
        <authorList>
            <person name="Kalinowski J."/>
            <person name="Ahrens B."/>
            <person name="Al-Dilaimi A."/>
            <person name="Winkler A."/>
            <person name="Wibberg D."/>
            <person name="Schleenbecker U."/>
            <person name="Ruckert C."/>
            <person name="Wolfel R."/>
            <person name="Grass G."/>
        </authorList>
    </citation>
    <scope>NUCLEOTIDE SEQUENCE [LARGE SCALE GENOMIC DNA]</scope>
    <source>
        <strain evidence="1 2">7539</strain>
    </source>
</reference>
<dbReference type="AlphaFoldDB" id="A0A268P4Z9"/>
<dbReference type="OMA" id="PVSEFMW"/>
<evidence type="ECO:0000313" key="1">
    <source>
        <dbReference type="EMBL" id="PAE90833.1"/>
    </source>
</evidence>
<name>A0A268P4Z9_SHOCL</name>